<organism evidence="2 3">
    <name type="scientific">Papiliotrema laurentii</name>
    <name type="common">Cryptococcus laurentii</name>
    <dbReference type="NCBI Taxonomy" id="5418"/>
    <lineage>
        <taxon>Eukaryota</taxon>
        <taxon>Fungi</taxon>
        <taxon>Dikarya</taxon>
        <taxon>Basidiomycota</taxon>
        <taxon>Agaricomycotina</taxon>
        <taxon>Tremellomycetes</taxon>
        <taxon>Tremellales</taxon>
        <taxon>Rhynchogastremaceae</taxon>
        <taxon>Papiliotrema</taxon>
    </lineage>
</organism>
<evidence type="ECO:0000313" key="2">
    <source>
        <dbReference type="EMBL" id="KAK1923786.1"/>
    </source>
</evidence>
<feature type="compositionally biased region" description="Basic residues" evidence="1">
    <location>
        <begin position="382"/>
        <end position="392"/>
    </location>
</feature>
<name>A0AAD9FPJ9_PAPLA</name>
<feature type="compositionally biased region" description="Polar residues" evidence="1">
    <location>
        <begin position="653"/>
        <end position="675"/>
    </location>
</feature>
<feature type="region of interest" description="Disordered" evidence="1">
    <location>
        <begin position="1"/>
        <end position="114"/>
    </location>
</feature>
<feature type="compositionally biased region" description="Pro residues" evidence="1">
    <location>
        <begin position="316"/>
        <end position="328"/>
    </location>
</feature>
<feature type="compositionally biased region" description="Polar residues" evidence="1">
    <location>
        <begin position="904"/>
        <end position="921"/>
    </location>
</feature>
<feature type="region of interest" description="Disordered" evidence="1">
    <location>
        <begin position="578"/>
        <end position="691"/>
    </location>
</feature>
<evidence type="ECO:0000256" key="1">
    <source>
        <dbReference type="SAM" id="MobiDB-lite"/>
    </source>
</evidence>
<dbReference type="AlphaFoldDB" id="A0AAD9FPJ9"/>
<accession>A0AAD9FPJ9</accession>
<feature type="region of interest" description="Disordered" evidence="1">
    <location>
        <begin position="261"/>
        <end position="282"/>
    </location>
</feature>
<keyword evidence="3" id="KW-1185">Reference proteome</keyword>
<feature type="compositionally biased region" description="Polar residues" evidence="1">
    <location>
        <begin position="843"/>
        <end position="855"/>
    </location>
</feature>
<proteinExistence type="predicted"/>
<protein>
    <submittedName>
        <fullName evidence="2">Uncharacterized protein</fullName>
    </submittedName>
</protein>
<feature type="region of interest" description="Disordered" evidence="1">
    <location>
        <begin position="367"/>
        <end position="419"/>
    </location>
</feature>
<dbReference type="Proteomes" id="UP001182556">
    <property type="component" value="Unassembled WGS sequence"/>
</dbReference>
<feature type="compositionally biased region" description="Low complexity" evidence="1">
    <location>
        <begin position="602"/>
        <end position="614"/>
    </location>
</feature>
<feature type="compositionally biased region" description="Low complexity" evidence="1">
    <location>
        <begin position="407"/>
        <end position="419"/>
    </location>
</feature>
<feature type="compositionally biased region" description="Low complexity" evidence="1">
    <location>
        <begin position="32"/>
        <end position="44"/>
    </location>
</feature>
<feature type="compositionally biased region" description="Polar residues" evidence="1">
    <location>
        <begin position="1"/>
        <end position="21"/>
    </location>
</feature>
<gene>
    <name evidence="2" type="ORF">DB88DRAFT_313149</name>
</gene>
<comment type="caution">
    <text evidence="2">The sequence shown here is derived from an EMBL/GenBank/DDBJ whole genome shotgun (WGS) entry which is preliminary data.</text>
</comment>
<evidence type="ECO:0000313" key="3">
    <source>
        <dbReference type="Proteomes" id="UP001182556"/>
    </source>
</evidence>
<dbReference type="EMBL" id="JAODAN010000006">
    <property type="protein sequence ID" value="KAK1923786.1"/>
    <property type="molecule type" value="Genomic_DNA"/>
</dbReference>
<feature type="region of interest" description="Disordered" evidence="1">
    <location>
        <begin position="308"/>
        <end position="336"/>
    </location>
</feature>
<sequence>MTSVSPCISKGSTAPQITSSLMAWPAKPVERTSPLSSPSTPGGSIDPPIHPSNPQPGFSFSHARTPPTPTSSTSPRYDIKGKGRAAEMPPSLEDEGDQKSARRYGPPKKPLTPNQLGRIAQSFGIVIPDLPHPLPFASTSTSNRYHRSSTPTRNSPYLLTVIPPWTLLHSNPGDEKRRRWKSGRLLPLQPTIGSMLLCIAREYGLPSTSGLSLYLVVTPSSHSSSASTSTLSSDECSGPLISPSTWSTLFSSHISAATASRAASPVHTPRAQQEKDVAFPPSPLSLVEKHAKRNRLYSLASAVIEPTTAADGQLPGPIPSPAALPPTPRSTSTTTTLASSVVGTVEFDIDLDVATWFDEWRRNGRIHRRAASSSSDSDVAAHRGKRQLRLVRKMKDDKSRTPSFGQSSEVDSSESHVVSIPTGDTTLVTDVAEDELTRGKYELRYADTAERTLTVHDHPGMISVSPSFDQFTESDLAGHEFDPDLLAVSQTEGPARGLEDLLASPIELEKVQLERVRMANGPKRGSGVVMAEELDDLERIMRSLSPKEIRLTSPRTLTPRMAAKVAAARVQAASLTVPGQIRQMPTSPLAAGHEPTVERTEASSSSPASSSEAAVKLPSVGPSDEPMIPPTWPAIPFGSPSSPNVDDMFQPQLPATPSAETLRRMQTSPPRNTTGEWRPTRPPRPKSPDLSCFSHTRTLSHSLSPELLEHLRSPTASIVAESPVSPDVEGKPRLRGRANSVSIRGLRHHMSGKNLHLKWGSDKDKEAVPLPTGSKETVGLFKGATDGPTASTFASLQDSLPSTAEFGSQAAEDKPPGMPAEGGSSKHGLASRIFSFGRKGSAKETQAGTSGQRSVSAPKAATISSPIPSTFHKNASPLESLQNGRRPSGSSVILSPDPAGVPTSPRTTSQPLQTSPQSPASLKSVRRKPVPGLEGVYGSDGYLHGESGMRPSDSMGSMRSFVLEDPPKRRKNLA</sequence>
<feature type="region of interest" description="Disordered" evidence="1">
    <location>
        <begin position="803"/>
        <end position="974"/>
    </location>
</feature>
<reference evidence="2" key="1">
    <citation type="submission" date="2023-02" db="EMBL/GenBank/DDBJ databases">
        <title>Identification and recombinant expression of a fungal hydrolase from Papiliotrema laurentii that hydrolyzes apple cutin and clears colloidal polyester polyurethane.</title>
        <authorList>
            <consortium name="DOE Joint Genome Institute"/>
            <person name="Roman V.A."/>
            <person name="Bojanowski C."/>
            <person name="Crable B.R."/>
            <person name="Wagner D.N."/>
            <person name="Hung C.S."/>
            <person name="Nadeau L.J."/>
            <person name="Schratz L."/>
            <person name="Haridas S."/>
            <person name="Pangilinan J."/>
            <person name="Lipzen A."/>
            <person name="Na H."/>
            <person name="Yan M."/>
            <person name="Ng V."/>
            <person name="Grigoriev I.V."/>
            <person name="Spatafora J.W."/>
            <person name="Barlow D."/>
            <person name="Biffinger J."/>
            <person name="Kelley-Loughnane N."/>
            <person name="Varaljay V.A."/>
            <person name="Crookes-Goodson W.J."/>
        </authorList>
    </citation>
    <scope>NUCLEOTIDE SEQUENCE</scope>
    <source>
        <strain evidence="2">5307AH</strain>
    </source>
</reference>
<feature type="compositionally biased region" description="Polar residues" evidence="1">
    <location>
        <begin position="862"/>
        <end position="893"/>
    </location>
</feature>